<reference evidence="9" key="2">
    <citation type="submission" date="2025-08" db="UniProtKB">
        <authorList>
            <consortium name="Ensembl"/>
        </authorList>
    </citation>
    <scope>IDENTIFICATION</scope>
    <source>
        <strain evidence="9">Glennie</strain>
    </source>
</reference>
<evidence type="ECO:0000256" key="6">
    <source>
        <dbReference type="ARBA" id="ARBA00038336"/>
    </source>
</evidence>
<dbReference type="RefSeq" id="XP_001506422.3">
    <property type="nucleotide sequence ID" value="XM_001506372.5"/>
</dbReference>
<keyword evidence="10" id="KW-1185">Reference proteome</keyword>
<evidence type="ECO:0000256" key="4">
    <source>
        <dbReference type="ARBA" id="ARBA00022859"/>
    </source>
</evidence>
<dbReference type="KEGG" id="oaa:100074857"/>
<reference evidence="9" key="3">
    <citation type="submission" date="2025-09" db="UniProtKB">
        <authorList>
            <consortium name="Ensembl"/>
        </authorList>
    </citation>
    <scope>IDENTIFICATION</scope>
    <source>
        <strain evidence="9">Glennie</strain>
    </source>
</reference>
<sequence length="482" mass="55837">MSEKTQNSLLTVLQQLTCHFTWDLQEKDIPLKDLEDRICEQIEFLITKSKFTIYNLLAYAKHLKGQNEEALESLRNAEEEIQMYSKGEAETRRLVIWGNRAWVHYHMGNLAEAQNYIDRVERMCSKLSSPYRYKVEQPEIFCEEGWALLKLGGKYYERAKVCFEKALEQEPDNPEFNSGFAISVYRLDDIDRQDHPKKCFSLEPLRQAVKLNPGDPYIKVLFALKLQDVDQEAEGEKYIQETLVEHSSSPYVLRYAAKFYRRKGCVDTSMELLRKALKITPKSAFLNHQIGLCYRVKMIEIKKATNKPQGTNKERVEKLGRSAIYHYSLAIEQKPTFICACIDLAFLYIEGGQYEKAEAVYQNACQLEKITDLEKQKINLQYGRFLQSCKKSEDRALTHYVKGLKVEKESPARESLKNVVQKIATKRLEQNASDSESLGLLAFVHQLKGERREAIDCYQKALKLDPANDEYSSALCQLQLKI</sequence>
<evidence type="ECO:0000256" key="7">
    <source>
        <dbReference type="PROSITE-ProRule" id="PRU00339"/>
    </source>
</evidence>
<evidence type="ECO:0000313" key="9">
    <source>
        <dbReference type="Ensembl" id="ENSOANP00000047495.1"/>
    </source>
</evidence>
<dbReference type="Pfam" id="PF07719">
    <property type="entry name" value="TPR_2"/>
    <property type="match status" value="1"/>
</dbReference>
<dbReference type="Gene3D" id="1.25.40.10">
    <property type="entry name" value="Tetratricopeptide repeat domain"/>
    <property type="match status" value="3"/>
</dbReference>
<feature type="repeat" description="TPR" evidence="7">
    <location>
        <begin position="435"/>
        <end position="468"/>
    </location>
</feature>
<dbReference type="FunCoup" id="A0A6I8P4X9">
    <property type="interactions" value="144"/>
</dbReference>
<gene>
    <name evidence="9" type="primary">LOC100074857</name>
</gene>
<keyword evidence="5" id="KW-0051">Antiviral defense</keyword>
<keyword evidence="2" id="KW-0677">Repeat</keyword>
<name>A0A6I8P4X9_ORNAN</name>
<dbReference type="InParanoid" id="A0A6I8P4X9"/>
<keyword evidence="3 7" id="KW-0802">TPR repeat</keyword>
<proteinExistence type="inferred from homology"/>
<dbReference type="OrthoDB" id="10043504at2759"/>
<dbReference type="Ensembl" id="ENSOANT00000056044.1">
    <property type="protein sequence ID" value="ENSOANP00000047495.1"/>
    <property type="gene ID" value="ENSOANG00000040179.1"/>
</dbReference>
<dbReference type="PROSITE" id="PS50005">
    <property type="entry name" value="TPR"/>
    <property type="match status" value="1"/>
</dbReference>
<dbReference type="PANTHER" id="PTHR10271">
    <property type="entry name" value="INTERFERON-INDUCED PROTEIN WITH TETRATRICOPEPTIDE REPEATS"/>
    <property type="match status" value="1"/>
</dbReference>
<evidence type="ECO:0000256" key="3">
    <source>
        <dbReference type="ARBA" id="ARBA00022803"/>
    </source>
</evidence>
<dbReference type="InterPro" id="IPR011990">
    <property type="entry name" value="TPR-like_helical_dom_sf"/>
</dbReference>
<dbReference type="Proteomes" id="UP000002279">
    <property type="component" value="Chromosome 2"/>
</dbReference>
<dbReference type="Pfam" id="PF13181">
    <property type="entry name" value="TPR_8"/>
    <property type="match status" value="2"/>
</dbReference>
<dbReference type="FunFam" id="1.25.40.10:FF:000036">
    <property type="entry name" value="interferon-induced protein with tetratricopeptide repeats 5"/>
    <property type="match status" value="1"/>
</dbReference>
<dbReference type="Bgee" id="ENSOANG00000040179">
    <property type="expression patterns" value="Expressed in liver and 8 other cell types or tissues"/>
</dbReference>
<dbReference type="InterPro" id="IPR019734">
    <property type="entry name" value="TPR_rpt"/>
</dbReference>
<feature type="coiled-coil region" evidence="8">
    <location>
        <begin position="60"/>
        <end position="87"/>
    </location>
</feature>
<dbReference type="GO" id="GO:0005829">
    <property type="term" value="C:cytosol"/>
    <property type="evidence" value="ECO:0000318"/>
    <property type="project" value="GO_Central"/>
</dbReference>
<dbReference type="SUPFAM" id="SSF48452">
    <property type="entry name" value="TPR-like"/>
    <property type="match status" value="2"/>
</dbReference>
<dbReference type="GO" id="GO:0051607">
    <property type="term" value="P:defense response to virus"/>
    <property type="evidence" value="ECO:0000318"/>
    <property type="project" value="GO_Central"/>
</dbReference>
<protein>
    <recommendedName>
        <fullName evidence="11">Interferon induced protein with tetratricopeptide repeats 5</fullName>
    </recommendedName>
</protein>
<organism evidence="9 10">
    <name type="scientific">Ornithorhynchus anatinus</name>
    <name type="common">Duckbill platypus</name>
    <dbReference type="NCBI Taxonomy" id="9258"/>
    <lineage>
        <taxon>Eukaryota</taxon>
        <taxon>Metazoa</taxon>
        <taxon>Chordata</taxon>
        <taxon>Craniata</taxon>
        <taxon>Vertebrata</taxon>
        <taxon>Euteleostomi</taxon>
        <taxon>Mammalia</taxon>
        <taxon>Monotremata</taxon>
        <taxon>Ornithorhynchidae</taxon>
        <taxon>Ornithorhynchus</taxon>
    </lineage>
</organism>
<comment type="similarity">
    <text evidence="6">Belongs to the IFIT family.</text>
</comment>
<evidence type="ECO:0000256" key="1">
    <source>
        <dbReference type="ARBA" id="ARBA00022588"/>
    </source>
</evidence>
<evidence type="ECO:0000256" key="2">
    <source>
        <dbReference type="ARBA" id="ARBA00022737"/>
    </source>
</evidence>
<dbReference type="AlphaFoldDB" id="A0A6I8P4X9"/>
<evidence type="ECO:0000256" key="5">
    <source>
        <dbReference type="ARBA" id="ARBA00023118"/>
    </source>
</evidence>
<dbReference type="SMART" id="SM00028">
    <property type="entry name" value="TPR"/>
    <property type="match status" value="6"/>
</dbReference>
<keyword evidence="1" id="KW-0399">Innate immunity</keyword>
<reference evidence="9 10" key="1">
    <citation type="journal article" date="2008" name="Nature">
        <title>Genome analysis of the platypus reveals unique signatures of evolution.</title>
        <authorList>
            <person name="Warren W.C."/>
            <person name="Hillier L.W."/>
            <person name="Marshall Graves J.A."/>
            <person name="Birney E."/>
            <person name="Ponting C.P."/>
            <person name="Grutzner F."/>
            <person name="Belov K."/>
            <person name="Miller W."/>
            <person name="Clarke L."/>
            <person name="Chinwalla A.T."/>
            <person name="Yang S.P."/>
            <person name="Heger A."/>
            <person name="Locke D.P."/>
            <person name="Miethke P."/>
            <person name="Waters P.D."/>
            <person name="Veyrunes F."/>
            <person name="Fulton L."/>
            <person name="Fulton B."/>
            <person name="Graves T."/>
            <person name="Wallis J."/>
            <person name="Puente X.S."/>
            <person name="Lopez-Otin C."/>
            <person name="Ordonez G.R."/>
            <person name="Eichler E.E."/>
            <person name="Chen L."/>
            <person name="Cheng Z."/>
            <person name="Deakin J.E."/>
            <person name="Alsop A."/>
            <person name="Thompson K."/>
            <person name="Kirby P."/>
            <person name="Papenfuss A.T."/>
            <person name="Wakefield M.J."/>
            <person name="Olender T."/>
            <person name="Lancet D."/>
            <person name="Huttley G.A."/>
            <person name="Smit A.F."/>
            <person name="Pask A."/>
            <person name="Temple-Smith P."/>
            <person name="Batzer M.A."/>
            <person name="Walker J.A."/>
            <person name="Konkel M.K."/>
            <person name="Harris R.S."/>
            <person name="Whittington C.M."/>
            <person name="Wong E.S."/>
            <person name="Gemmell N.J."/>
            <person name="Buschiazzo E."/>
            <person name="Vargas Jentzsch I.M."/>
            <person name="Merkel A."/>
            <person name="Schmitz J."/>
            <person name="Zemann A."/>
            <person name="Churakov G."/>
            <person name="Kriegs J.O."/>
            <person name="Brosius J."/>
            <person name="Murchison E.P."/>
            <person name="Sachidanandam R."/>
            <person name="Smith C."/>
            <person name="Hannon G.J."/>
            <person name="Tsend-Ayush E."/>
            <person name="McMillan D."/>
            <person name="Attenborough R."/>
            <person name="Rens W."/>
            <person name="Ferguson-Smith M."/>
            <person name="Lefevre C.M."/>
            <person name="Sharp J.A."/>
            <person name="Nicholas K.R."/>
            <person name="Ray D.A."/>
            <person name="Kube M."/>
            <person name="Reinhardt R."/>
            <person name="Pringle T.H."/>
            <person name="Taylor J."/>
            <person name="Jones R.C."/>
            <person name="Nixon B."/>
            <person name="Dacheux J.L."/>
            <person name="Niwa H."/>
            <person name="Sekita Y."/>
            <person name="Huang X."/>
            <person name="Stark A."/>
            <person name="Kheradpour P."/>
            <person name="Kellis M."/>
            <person name="Flicek P."/>
            <person name="Chen Y."/>
            <person name="Webber C."/>
            <person name="Hardison R."/>
            <person name="Nelson J."/>
            <person name="Hallsworth-Pepin K."/>
            <person name="Delehaunty K."/>
            <person name="Markovic C."/>
            <person name="Minx P."/>
            <person name="Feng Y."/>
            <person name="Kremitzki C."/>
            <person name="Mitreva M."/>
            <person name="Glasscock J."/>
            <person name="Wylie T."/>
            <person name="Wohldmann P."/>
            <person name="Thiru P."/>
            <person name="Nhan M.N."/>
            <person name="Pohl C.S."/>
            <person name="Smith S.M."/>
            <person name="Hou S."/>
            <person name="Nefedov M."/>
            <person name="de Jong P.J."/>
            <person name="Renfree M.B."/>
            <person name="Mardis E.R."/>
            <person name="Wilson R.K."/>
        </authorList>
    </citation>
    <scope>NUCLEOTIDE SEQUENCE [LARGE SCALE GENOMIC DNA]</scope>
    <source>
        <strain evidence="9 10">Glennie</strain>
    </source>
</reference>
<dbReference type="PANTHER" id="PTHR10271:SF0">
    <property type="entry name" value="INTERFERON-INDUCED PROTEIN WITH TETRATRICOPEPTIDE REPEATS 5"/>
    <property type="match status" value="1"/>
</dbReference>
<dbReference type="GO" id="GO:0045087">
    <property type="term" value="P:innate immune response"/>
    <property type="evidence" value="ECO:0007669"/>
    <property type="project" value="UniProtKB-KW"/>
</dbReference>
<dbReference type="GeneID" id="100074857"/>
<evidence type="ECO:0008006" key="11">
    <source>
        <dbReference type="Google" id="ProtNLM"/>
    </source>
</evidence>
<dbReference type="GeneTree" id="ENSGT00950000182946"/>
<keyword evidence="4" id="KW-0391">Immunity</keyword>
<accession>A0A6I8P4X9</accession>
<evidence type="ECO:0000313" key="10">
    <source>
        <dbReference type="Proteomes" id="UP000002279"/>
    </source>
</evidence>
<keyword evidence="8" id="KW-0175">Coiled coil</keyword>
<dbReference type="OMA" id="ITHYTEA"/>
<evidence type="ECO:0000256" key="8">
    <source>
        <dbReference type="SAM" id="Coils"/>
    </source>
</evidence>
<dbReference type="InterPro" id="IPR013105">
    <property type="entry name" value="TPR_2"/>
</dbReference>